<evidence type="ECO:0000256" key="1">
    <source>
        <dbReference type="SAM" id="Phobius"/>
    </source>
</evidence>
<dbReference type="Proteomes" id="UP000228934">
    <property type="component" value="Unassembled WGS sequence"/>
</dbReference>
<accession>A0A2G9RQ05</accession>
<protein>
    <submittedName>
        <fullName evidence="2">Uncharacterized protein</fullName>
    </submittedName>
</protein>
<sequence>MLHFLSLLFLQPDATHRPLHIMTYSFMLFFVFFCSCSQIPVGSYLVTVLYLIHFKTKPPNFCVFGGHLLHALRRCTALPPQLPARTTILALAPPPPHLGELTLYIVEHLAPDK</sequence>
<keyword evidence="3" id="KW-1185">Reference proteome</keyword>
<name>A0A2G9RQ05_AQUCT</name>
<keyword evidence="1" id="KW-0472">Membrane</keyword>
<dbReference type="AlphaFoldDB" id="A0A2G9RQ05"/>
<evidence type="ECO:0000313" key="3">
    <source>
        <dbReference type="Proteomes" id="UP000228934"/>
    </source>
</evidence>
<gene>
    <name evidence="2" type="ORF">AB205_0157720</name>
</gene>
<evidence type="ECO:0000313" key="2">
    <source>
        <dbReference type="EMBL" id="PIO29989.1"/>
    </source>
</evidence>
<keyword evidence="1" id="KW-0812">Transmembrane</keyword>
<organism evidence="2 3">
    <name type="scientific">Aquarana catesbeiana</name>
    <name type="common">American bullfrog</name>
    <name type="synonym">Rana catesbeiana</name>
    <dbReference type="NCBI Taxonomy" id="8400"/>
    <lineage>
        <taxon>Eukaryota</taxon>
        <taxon>Metazoa</taxon>
        <taxon>Chordata</taxon>
        <taxon>Craniata</taxon>
        <taxon>Vertebrata</taxon>
        <taxon>Euteleostomi</taxon>
        <taxon>Amphibia</taxon>
        <taxon>Batrachia</taxon>
        <taxon>Anura</taxon>
        <taxon>Neobatrachia</taxon>
        <taxon>Ranoidea</taxon>
        <taxon>Ranidae</taxon>
        <taxon>Aquarana</taxon>
    </lineage>
</organism>
<feature type="transmembrane region" description="Helical" evidence="1">
    <location>
        <begin position="24"/>
        <end position="52"/>
    </location>
</feature>
<reference evidence="3" key="1">
    <citation type="journal article" date="2017" name="Nat. Commun.">
        <title>The North American bullfrog draft genome provides insight into hormonal regulation of long noncoding RNA.</title>
        <authorList>
            <person name="Hammond S.A."/>
            <person name="Warren R.L."/>
            <person name="Vandervalk B.P."/>
            <person name="Kucuk E."/>
            <person name="Khan H."/>
            <person name="Gibb E.A."/>
            <person name="Pandoh P."/>
            <person name="Kirk H."/>
            <person name="Zhao Y."/>
            <person name="Jones M."/>
            <person name="Mungall A.J."/>
            <person name="Coope R."/>
            <person name="Pleasance S."/>
            <person name="Moore R.A."/>
            <person name="Holt R.A."/>
            <person name="Round J.M."/>
            <person name="Ohora S."/>
            <person name="Walle B.V."/>
            <person name="Veldhoen N."/>
            <person name="Helbing C.C."/>
            <person name="Birol I."/>
        </authorList>
    </citation>
    <scope>NUCLEOTIDE SEQUENCE [LARGE SCALE GENOMIC DNA]</scope>
</reference>
<proteinExistence type="predicted"/>
<dbReference type="EMBL" id="KV934262">
    <property type="protein sequence ID" value="PIO29989.1"/>
    <property type="molecule type" value="Genomic_DNA"/>
</dbReference>
<keyword evidence="1" id="KW-1133">Transmembrane helix</keyword>